<dbReference type="InterPro" id="IPR036513">
    <property type="entry name" value="STAS_dom_sf"/>
</dbReference>
<evidence type="ECO:0000313" key="4">
    <source>
        <dbReference type="EMBL" id="SHI27402.1"/>
    </source>
</evidence>
<dbReference type="CDD" id="cd07043">
    <property type="entry name" value="STAS_anti-anti-sigma_factors"/>
    <property type="match status" value="1"/>
</dbReference>
<dbReference type="GO" id="GO:0006631">
    <property type="term" value="P:fatty acid metabolic process"/>
    <property type="evidence" value="ECO:0007669"/>
    <property type="project" value="TreeGrafter"/>
</dbReference>
<dbReference type="InterPro" id="IPR000873">
    <property type="entry name" value="AMP-dep_synth/lig_dom"/>
</dbReference>
<proteinExistence type="inferred from homology"/>
<evidence type="ECO:0000256" key="2">
    <source>
        <dbReference type="ARBA" id="ARBA00022598"/>
    </source>
</evidence>
<dbReference type="Pfam" id="PF13193">
    <property type="entry name" value="AMP-binding_C"/>
    <property type="match status" value="1"/>
</dbReference>
<dbReference type="Gene3D" id="3.30.300.30">
    <property type="match status" value="1"/>
</dbReference>
<protein>
    <submittedName>
        <fullName evidence="4">Fatty-acyl-CoA synthase</fullName>
    </submittedName>
</protein>
<dbReference type="EMBL" id="FQXK01000022">
    <property type="protein sequence ID" value="SHI27402.1"/>
    <property type="molecule type" value="Genomic_DNA"/>
</dbReference>
<dbReference type="GO" id="GO:0031956">
    <property type="term" value="F:medium-chain fatty acid-CoA ligase activity"/>
    <property type="evidence" value="ECO:0007669"/>
    <property type="project" value="TreeGrafter"/>
</dbReference>
<reference evidence="5" key="1">
    <citation type="submission" date="2016-11" db="EMBL/GenBank/DDBJ databases">
        <authorList>
            <person name="Varghese N."/>
            <person name="Submissions S."/>
        </authorList>
    </citation>
    <scope>NUCLEOTIDE SEQUENCE [LARGE SCALE GENOMIC DNA]</scope>
    <source>
        <strain evidence="5">DSM 3071</strain>
    </source>
</reference>
<dbReference type="SUPFAM" id="SSF56801">
    <property type="entry name" value="Acetyl-CoA synthetase-like"/>
    <property type="match status" value="1"/>
</dbReference>
<accession>A0A1M5ZT68</accession>
<dbReference type="OrthoDB" id="9803968at2"/>
<organism evidence="4 5">
    <name type="scientific">Butyrivibrio fibrisolvens DSM 3071</name>
    <dbReference type="NCBI Taxonomy" id="1121131"/>
    <lineage>
        <taxon>Bacteria</taxon>
        <taxon>Bacillati</taxon>
        <taxon>Bacillota</taxon>
        <taxon>Clostridia</taxon>
        <taxon>Lachnospirales</taxon>
        <taxon>Lachnospiraceae</taxon>
        <taxon>Butyrivibrio</taxon>
    </lineage>
</organism>
<dbReference type="Gene3D" id="3.30.750.24">
    <property type="entry name" value="STAS domain"/>
    <property type="match status" value="1"/>
</dbReference>
<evidence type="ECO:0000259" key="3">
    <source>
        <dbReference type="PROSITE" id="PS50801"/>
    </source>
</evidence>
<gene>
    <name evidence="4" type="ORF">SAMN02745229_02649</name>
</gene>
<dbReference type="InterPro" id="IPR025110">
    <property type="entry name" value="AMP-bd_C"/>
</dbReference>
<sequence length="621" mass="69169">MEIIKMLSGNEMMIALEGRLDTTTSPLLREQIAQIPPEVEKVKFDFKDLNYISSAGLREILVCRKKFSGDKMKVVNVSQEIYDIFATTGFDQIIPLETTKDDISTYMNLSFKAFLAKKVENTPDAVALVDDRGEFSWKDIDIYSQIIAEGLANKGIKKGTHVALCGVNSVNWVLTFFAIQKLGAMAQLLNFNMSAADVAKVATIGDITHFCYGSMPEMQDQEAFIDELKKSGCPLCEFISIRNDRQDIRERRDEYEAIRYKFQDFVEADWPCVTLFTSGSTGKPKGVLLSAYNILNAANTNYKDQTLTNKDRTCLILPLFHIFGLVAGLFANAIAGSTLYFPSNIRTGTILELIDKEKCTFFHSVPTMLIALINNKDFTKDKLSSVRCTIISGAAATKAQILMFKENLPNDHFMSSYGLSEMAPVSISTYGDSDEHLLTTVGKPVDNIQVQIRDLETGEKCATGTSGEILVQGFNLMTGYYKTDIESQSIDDMGWLHTGDLGFLDEEGYLHLSGRLKELIIRGGENIMPQEIEAAISSLDVVNNVKVIGVPSEFFGEEVCACIKVKEGKEFDQEAVKIELSKKLAKYKIPSYFVVYNDFPMLGTGKIDVVSLKKDVLEKLK</sequence>
<dbReference type="AlphaFoldDB" id="A0A1M5ZT68"/>
<dbReference type="Gene3D" id="3.40.50.12780">
    <property type="entry name" value="N-terminal domain of ligase-like"/>
    <property type="match status" value="1"/>
</dbReference>
<dbReference type="SUPFAM" id="SSF52091">
    <property type="entry name" value="SpoIIaa-like"/>
    <property type="match status" value="1"/>
</dbReference>
<dbReference type="PROSITE" id="PS50801">
    <property type="entry name" value="STAS"/>
    <property type="match status" value="1"/>
</dbReference>
<name>A0A1M5ZT68_BUTFI</name>
<dbReference type="GeneID" id="89511149"/>
<comment type="similarity">
    <text evidence="1">Belongs to the ATP-dependent AMP-binding enzyme family.</text>
</comment>
<dbReference type="PANTHER" id="PTHR43201:SF5">
    <property type="entry name" value="MEDIUM-CHAIN ACYL-COA LIGASE ACSF2, MITOCHONDRIAL"/>
    <property type="match status" value="1"/>
</dbReference>
<dbReference type="PANTHER" id="PTHR43201">
    <property type="entry name" value="ACYL-COA SYNTHETASE"/>
    <property type="match status" value="1"/>
</dbReference>
<evidence type="ECO:0000313" key="5">
    <source>
        <dbReference type="Proteomes" id="UP000184278"/>
    </source>
</evidence>
<dbReference type="Pfam" id="PF01740">
    <property type="entry name" value="STAS"/>
    <property type="match status" value="1"/>
</dbReference>
<feature type="domain" description="STAS" evidence="3">
    <location>
        <begin position="12"/>
        <end position="110"/>
    </location>
</feature>
<dbReference type="RefSeq" id="WP_073388461.1">
    <property type="nucleotide sequence ID" value="NZ_FQXK01000022.1"/>
</dbReference>
<evidence type="ECO:0000256" key="1">
    <source>
        <dbReference type="ARBA" id="ARBA00006432"/>
    </source>
</evidence>
<dbReference type="InterPro" id="IPR002645">
    <property type="entry name" value="STAS_dom"/>
</dbReference>
<dbReference type="Proteomes" id="UP000184278">
    <property type="component" value="Unassembled WGS sequence"/>
</dbReference>
<keyword evidence="5" id="KW-1185">Reference proteome</keyword>
<dbReference type="STRING" id="1121131.SAMN02745229_02649"/>
<dbReference type="InterPro" id="IPR042099">
    <property type="entry name" value="ANL_N_sf"/>
</dbReference>
<dbReference type="Pfam" id="PF00501">
    <property type="entry name" value="AMP-binding"/>
    <property type="match status" value="1"/>
</dbReference>
<dbReference type="InterPro" id="IPR045851">
    <property type="entry name" value="AMP-bd_C_sf"/>
</dbReference>
<keyword evidence="2" id="KW-0436">Ligase</keyword>